<proteinExistence type="inferred from homology"/>
<evidence type="ECO:0000313" key="3">
    <source>
        <dbReference type="Proteomes" id="UP001152320"/>
    </source>
</evidence>
<comment type="similarity">
    <text evidence="1">Belongs to the short-chain dehydrogenases/reductases (SDR) family.</text>
</comment>
<dbReference type="Gene3D" id="3.40.50.720">
    <property type="entry name" value="NAD(P)-binding Rossmann-like Domain"/>
    <property type="match status" value="1"/>
</dbReference>
<organism evidence="2 3">
    <name type="scientific">Holothuria leucospilota</name>
    <name type="common">Black long sea cucumber</name>
    <name type="synonym">Mertensiothuria leucospilota</name>
    <dbReference type="NCBI Taxonomy" id="206669"/>
    <lineage>
        <taxon>Eukaryota</taxon>
        <taxon>Metazoa</taxon>
        <taxon>Echinodermata</taxon>
        <taxon>Eleutherozoa</taxon>
        <taxon>Echinozoa</taxon>
        <taxon>Holothuroidea</taxon>
        <taxon>Aspidochirotacea</taxon>
        <taxon>Aspidochirotida</taxon>
        <taxon>Holothuriidae</taxon>
        <taxon>Holothuria</taxon>
    </lineage>
</organism>
<dbReference type="SUPFAM" id="SSF51735">
    <property type="entry name" value="NAD(P)-binding Rossmann-fold domains"/>
    <property type="match status" value="1"/>
</dbReference>
<name>A0A9Q1HDV1_HOLLE</name>
<evidence type="ECO:0000256" key="1">
    <source>
        <dbReference type="ARBA" id="ARBA00006484"/>
    </source>
</evidence>
<dbReference type="Proteomes" id="UP001152320">
    <property type="component" value="Chromosome 5"/>
</dbReference>
<accession>A0A9Q1HDV1</accession>
<comment type="caution">
    <text evidence="2">The sequence shown here is derived from an EMBL/GenBank/DDBJ whole genome shotgun (WGS) entry which is preliminary data.</text>
</comment>
<gene>
    <name evidence="2" type="ORF">HOLleu_12511</name>
</gene>
<dbReference type="InterPro" id="IPR036291">
    <property type="entry name" value="NAD(P)-bd_dom_sf"/>
</dbReference>
<dbReference type="PANTHER" id="PTHR43943">
    <property type="entry name" value="DEHYDROGENASE/REDUCTASE (SDR FAMILY) MEMBER 4"/>
    <property type="match status" value="1"/>
</dbReference>
<dbReference type="InterPro" id="IPR002347">
    <property type="entry name" value="SDR_fam"/>
</dbReference>
<dbReference type="PANTHER" id="PTHR43943:SF2">
    <property type="entry name" value="DEHYDROGENASE_REDUCTASE 4"/>
    <property type="match status" value="1"/>
</dbReference>
<dbReference type="AlphaFoldDB" id="A0A9Q1HDV1"/>
<reference evidence="2" key="1">
    <citation type="submission" date="2021-10" db="EMBL/GenBank/DDBJ databases">
        <title>Tropical sea cucumber genome reveals ecological adaptation and Cuvierian tubules defense mechanism.</title>
        <authorList>
            <person name="Chen T."/>
        </authorList>
    </citation>
    <scope>NUCLEOTIDE SEQUENCE</scope>
    <source>
        <strain evidence="2">Nanhai2018</strain>
        <tissue evidence="2">Muscle</tissue>
    </source>
</reference>
<dbReference type="OrthoDB" id="1888931at2759"/>
<keyword evidence="3" id="KW-1185">Reference proteome</keyword>
<dbReference type="FunFam" id="3.40.50.720:FF:000084">
    <property type="entry name" value="Short-chain dehydrogenase reductase"/>
    <property type="match status" value="1"/>
</dbReference>
<sequence>MALHLGRFNGKVAVCTGATKGIGFATAKRLGEEGAKVVVSSRKQVNVDEAVDKLKALKIEATGVVCHQGQSQDRKMLLEHAVKTYGGIDLLYANAGVNPHKGSLLDVTEQQWDKTFDVNLKSVFLLIKEVLPYMEQRGGGAIVTNSTSNAYILESIPASVLSVYAVSKLAQISLVKTLAEPCAEKNIRINAIAPGPINTEFYHGVVPGVGFNDEFTQTYVRFLKRPGEPEECAGVVAFLLSKDASYITGDCLTVCGGYTQRL</sequence>
<evidence type="ECO:0000313" key="2">
    <source>
        <dbReference type="EMBL" id="KAJ8041638.1"/>
    </source>
</evidence>
<protein>
    <submittedName>
        <fullName evidence="2">Dehydrogenase/reductase SDR family member 4</fullName>
    </submittedName>
</protein>
<dbReference type="Pfam" id="PF13561">
    <property type="entry name" value="adh_short_C2"/>
    <property type="match status" value="1"/>
</dbReference>
<dbReference type="GO" id="GO:0004090">
    <property type="term" value="F:carbonyl reductase (NADPH) activity"/>
    <property type="evidence" value="ECO:0007669"/>
    <property type="project" value="TreeGrafter"/>
</dbReference>
<dbReference type="EMBL" id="JAIZAY010000005">
    <property type="protein sequence ID" value="KAJ8041638.1"/>
    <property type="molecule type" value="Genomic_DNA"/>
</dbReference>
<dbReference type="PRINTS" id="PR00081">
    <property type="entry name" value="GDHRDH"/>
</dbReference>